<sequence>MKSRPIWVKVFLCLLLLLFQRQELFAKVDPNLLTVHPLAPQALYLNTQEAALLRRNLESQGSVQIIEQPEAARLYAQAQAKETPEEDPNRDRQPQDYNPEPAPQEYSPSWPSYSPNFNFHLNLGGGGGNNGDAAMVIFVIIGLIVVFAFVFYAATYLYRYLNYGWRAKSWSSFGVGVFGFANGKEWGGLESVRFALGFKDLGFDWGLAAEVGRINASLALEKAKPNLDIQGSFIAAGPLLVYNHTKEARFFLELLGGTSEHKEVHTVAKAMVGYRWQSEQGAYLAVSTGSLMVSLKSSLGYVRDQNPFNWLSGIEAGWAF</sequence>
<reference evidence="3 4" key="1">
    <citation type="journal article" date="2016" name="Nat. Commun.">
        <title>Thousands of microbial genomes shed light on interconnected biogeochemical processes in an aquifer system.</title>
        <authorList>
            <person name="Anantharaman K."/>
            <person name="Brown C.T."/>
            <person name="Hug L.A."/>
            <person name="Sharon I."/>
            <person name="Castelle C.J."/>
            <person name="Probst A.J."/>
            <person name="Thomas B.C."/>
            <person name="Singh A."/>
            <person name="Wilkins M.J."/>
            <person name="Karaoz U."/>
            <person name="Brodie E.L."/>
            <person name="Williams K.H."/>
            <person name="Hubbard S.S."/>
            <person name="Banfield J.F."/>
        </authorList>
    </citation>
    <scope>NUCLEOTIDE SEQUENCE [LARGE SCALE GENOMIC DNA]</scope>
</reference>
<keyword evidence="2" id="KW-1133">Transmembrane helix</keyword>
<gene>
    <name evidence="3" type="ORF">A2557_06565</name>
</gene>
<feature type="transmembrane region" description="Helical" evidence="2">
    <location>
        <begin position="133"/>
        <end position="158"/>
    </location>
</feature>
<evidence type="ECO:0000313" key="3">
    <source>
        <dbReference type="EMBL" id="OGH04649.1"/>
    </source>
</evidence>
<organism evidence="3 4">
    <name type="scientific">Candidatus Lambdaproteobacteria bacterium RIFOXYD2_FULL_56_26</name>
    <dbReference type="NCBI Taxonomy" id="1817773"/>
    <lineage>
        <taxon>Bacteria</taxon>
        <taxon>Pseudomonadati</taxon>
        <taxon>Pseudomonadota</taxon>
        <taxon>Candidatus Lambdaproteobacteria</taxon>
    </lineage>
</organism>
<proteinExistence type="predicted"/>
<feature type="region of interest" description="Disordered" evidence="1">
    <location>
        <begin position="76"/>
        <end position="107"/>
    </location>
</feature>
<accession>A0A1F6H2P7</accession>
<dbReference type="AlphaFoldDB" id="A0A1F6H2P7"/>
<comment type="caution">
    <text evidence="3">The sequence shown here is derived from an EMBL/GenBank/DDBJ whole genome shotgun (WGS) entry which is preliminary data.</text>
</comment>
<name>A0A1F6H2P7_9PROT</name>
<protein>
    <submittedName>
        <fullName evidence="3">Uncharacterized protein</fullName>
    </submittedName>
</protein>
<evidence type="ECO:0000313" key="4">
    <source>
        <dbReference type="Proteomes" id="UP000177583"/>
    </source>
</evidence>
<keyword evidence="2" id="KW-0812">Transmembrane</keyword>
<keyword evidence="2" id="KW-0472">Membrane</keyword>
<dbReference type="EMBL" id="MFNF01000001">
    <property type="protein sequence ID" value="OGH04649.1"/>
    <property type="molecule type" value="Genomic_DNA"/>
</dbReference>
<evidence type="ECO:0000256" key="2">
    <source>
        <dbReference type="SAM" id="Phobius"/>
    </source>
</evidence>
<dbReference type="Proteomes" id="UP000177583">
    <property type="component" value="Unassembled WGS sequence"/>
</dbReference>
<evidence type="ECO:0000256" key="1">
    <source>
        <dbReference type="SAM" id="MobiDB-lite"/>
    </source>
</evidence>